<dbReference type="InterPro" id="IPR020084">
    <property type="entry name" value="NUDIX_hydrolase_CS"/>
</dbReference>
<organism evidence="4 5">
    <name type="scientific">Haladaptatus litoreus</name>
    <dbReference type="NCBI Taxonomy" id="553468"/>
    <lineage>
        <taxon>Archaea</taxon>
        <taxon>Methanobacteriati</taxon>
        <taxon>Methanobacteriota</taxon>
        <taxon>Stenosarchaea group</taxon>
        <taxon>Halobacteria</taxon>
        <taxon>Halobacteriales</taxon>
        <taxon>Haladaptataceae</taxon>
        <taxon>Haladaptatus</taxon>
    </lineage>
</organism>
<name>A0A1N6XEX1_9EURY</name>
<keyword evidence="2" id="KW-0378">Hydrolase</keyword>
<reference evidence="5" key="1">
    <citation type="submission" date="2017-01" db="EMBL/GenBank/DDBJ databases">
        <authorList>
            <person name="Varghese N."/>
            <person name="Submissions S."/>
        </authorList>
    </citation>
    <scope>NUCLEOTIDE SEQUENCE [LARGE SCALE GENOMIC DNA]</scope>
    <source>
        <strain evidence="5">CGMCC 1.7737</strain>
    </source>
</reference>
<dbReference type="GO" id="GO:0016787">
    <property type="term" value="F:hydrolase activity"/>
    <property type="evidence" value="ECO:0007669"/>
    <property type="project" value="UniProtKB-KW"/>
</dbReference>
<proteinExistence type="predicted"/>
<evidence type="ECO:0000313" key="5">
    <source>
        <dbReference type="Proteomes" id="UP000186914"/>
    </source>
</evidence>
<keyword evidence="5" id="KW-1185">Reference proteome</keyword>
<sequence>MLFGPDGDVLVTKVGDHWKPPAGKFEFGETLVGGLRRELREELDIDAVVGPPVEAMYGGWLDGETGNPLVTLVYRCETDDTEIDLNHEHDDYEWVSPELAADRLEETFSARFRRAVERATALGGAEPFEATADPHVDTELSEEEVLKQLAAARAADPPETDSQ</sequence>
<dbReference type="PANTHER" id="PTHR43046:SF14">
    <property type="entry name" value="MUTT_NUDIX FAMILY PROTEIN"/>
    <property type="match status" value="1"/>
</dbReference>
<evidence type="ECO:0000313" key="4">
    <source>
        <dbReference type="EMBL" id="SIR00912.1"/>
    </source>
</evidence>
<dbReference type="InterPro" id="IPR000086">
    <property type="entry name" value="NUDIX_hydrolase_dom"/>
</dbReference>
<dbReference type="PANTHER" id="PTHR43046">
    <property type="entry name" value="GDP-MANNOSE MANNOSYL HYDROLASE"/>
    <property type="match status" value="1"/>
</dbReference>
<dbReference type="EMBL" id="FTNO01000001">
    <property type="protein sequence ID" value="SIR00912.1"/>
    <property type="molecule type" value="Genomic_DNA"/>
</dbReference>
<comment type="cofactor">
    <cofactor evidence="1">
        <name>Mg(2+)</name>
        <dbReference type="ChEBI" id="CHEBI:18420"/>
    </cofactor>
</comment>
<evidence type="ECO:0000259" key="3">
    <source>
        <dbReference type="PROSITE" id="PS51462"/>
    </source>
</evidence>
<dbReference type="Proteomes" id="UP000186914">
    <property type="component" value="Unassembled WGS sequence"/>
</dbReference>
<feature type="domain" description="Nudix hydrolase" evidence="3">
    <location>
        <begin position="1"/>
        <end position="118"/>
    </location>
</feature>
<dbReference type="PROSITE" id="PS51462">
    <property type="entry name" value="NUDIX"/>
    <property type="match status" value="1"/>
</dbReference>
<dbReference type="AlphaFoldDB" id="A0A1N6XEX1"/>
<dbReference type="PROSITE" id="PS00893">
    <property type="entry name" value="NUDIX_BOX"/>
    <property type="match status" value="1"/>
</dbReference>
<accession>A0A1N6XEX1</accession>
<dbReference type="SUPFAM" id="SSF55811">
    <property type="entry name" value="Nudix"/>
    <property type="match status" value="1"/>
</dbReference>
<dbReference type="InterPro" id="IPR015797">
    <property type="entry name" value="NUDIX_hydrolase-like_dom_sf"/>
</dbReference>
<dbReference type="Pfam" id="PF00293">
    <property type="entry name" value="NUDIX"/>
    <property type="match status" value="1"/>
</dbReference>
<protein>
    <submittedName>
        <fullName evidence="4">NUDIX domain-containing protein</fullName>
    </submittedName>
</protein>
<evidence type="ECO:0000256" key="1">
    <source>
        <dbReference type="ARBA" id="ARBA00001946"/>
    </source>
</evidence>
<evidence type="ECO:0000256" key="2">
    <source>
        <dbReference type="ARBA" id="ARBA00022801"/>
    </source>
</evidence>
<gene>
    <name evidence="4" type="ORF">SAMN05421858_1108</name>
</gene>
<dbReference type="Gene3D" id="3.90.79.10">
    <property type="entry name" value="Nucleoside Triphosphate Pyrophosphohydrolase"/>
    <property type="match status" value="1"/>
</dbReference>